<feature type="transmembrane region" description="Helical" evidence="1">
    <location>
        <begin position="88"/>
        <end position="108"/>
    </location>
</feature>
<name>A0A3M6TI59_POCDA</name>
<keyword evidence="1" id="KW-0472">Membrane</keyword>
<protein>
    <submittedName>
        <fullName evidence="2">Uncharacterized protein</fullName>
    </submittedName>
</protein>
<organism evidence="2 3">
    <name type="scientific">Pocillopora damicornis</name>
    <name type="common">Cauliflower coral</name>
    <name type="synonym">Millepora damicornis</name>
    <dbReference type="NCBI Taxonomy" id="46731"/>
    <lineage>
        <taxon>Eukaryota</taxon>
        <taxon>Metazoa</taxon>
        <taxon>Cnidaria</taxon>
        <taxon>Anthozoa</taxon>
        <taxon>Hexacorallia</taxon>
        <taxon>Scleractinia</taxon>
        <taxon>Astrocoeniina</taxon>
        <taxon>Pocilloporidae</taxon>
        <taxon>Pocillopora</taxon>
    </lineage>
</organism>
<evidence type="ECO:0000313" key="2">
    <source>
        <dbReference type="EMBL" id="RMX41085.1"/>
    </source>
</evidence>
<evidence type="ECO:0000313" key="3">
    <source>
        <dbReference type="Proteomes" id="UP000275408"/>
    </source>
</evidence>
<comment type="caution">
    <text evidence="2">The sequence shown here is derived from an EMBL/GenBank/DDBJ whole genome shotgun (WGS) entry which is preliminary data.</text>
</comment>
<gene>
    <name evidence="2" type="ORF">pdam_00003239</name>
</gene>
<proteinExistence type="predicted"/>
<reference evidence="2 3" key="1">
    <citation type="journal article" date="2018" name="Sci. Rep.">
        <title>Comparative analysis of the Pocillopora damicornis genome highlights role of immune system in coral evolution.</title>
        <authorList>
            <person name="Cunning R."/>
            <person name="Bay R.A."/>
            <person name="Gillette P."/>
            <person name="Baker A.C."/>
            <person name="Traylor-Knowles N."/>
        </authorList>
    </citation>
    <scope>NUCLEOTIDE SEQUENCE [LARGE SCALE GENOMIC DNA]</scope>
    <source>
        <strain evidence="2">RSMAS</strain>
        <tissue evidence="2">Whole animal</tissue>
    </source>
</reference>
<sequence>MQKSEGRLIAGRYDGREGLGSDLSPALLTSLRSCKTISGAYKDGNTKSVIMVSSAVFCLVFDFVVDGFVVDAFAVVSFVVVSFKVDDFVVGGSAIVASTVVGIVPVVAAIVVTSVLVVGLLVVGIAVVDFAVVDFAVVDFAVVDLIEVDFAVADFAVVDFVVAGFFLGFALVDFDIDVAVLLVVFCRGSVDMEFVIESYCQGVVLHQLTKFVNDIPKVTFCVCVVFLLDDMKGNFPRLKVMKITAFNCSLILNEFFQAQSPNICTKFLKSSCLKTQIFE</sequence>
<evidence type="ECO:0000256" key="1">
    <source>
        <dbReference type="SAM" id="Phobius"/>
    </source>
</evidence>
<feature type="transmembrane region" description="Helical" evidence="1">
    <location>
        <begin position="150"/>
        <end position="172"/>
    </location>
</feature>
<keyword evidence="3" id="KW-1185">Reference proteome</keyword>
<accession>A0A3M6TI59</accession>
<dbReference type="AlphaFoldDB" id="A0A3M6TI59"/>
<keyword evidence="1" id="KW-1133">Transmembrane helix</keyword>
<feature type="transmembrane region" description="Helical" evidence="1">
    <location>
        <begin position="49"/>
        <end position="82"/>
    </location>
</feature>
<keyword evidence="1" id="KW-0812">Transmembrane</keyword>
<dbReference type="EMBL" id="RCHS01003527">
    <property type="protein sequence ID" value="RMX41085.1"/>
    <property type="molecule type" value="Genomic_DNA"/>
</dbReference>
<dbReference type="Proteomes" id="UP000275408">
    <property type="component" value="Unassembled WGS sequence"/>
</dbReference>
<feature type="transmembrane region" description="Helical" evidence="1">
    <location>
        <begin position="115"/>
        <end position="138"/>
    </location>
</feature>